<keyword evidence="2" id="KW-1185">Reference proteome</keyword>
<organism evidence="1 2">
    <name type="scientific">Leptospira kobayashii</name>
    <dbReference type="NCBI Taxonomy" id="1917830"/>
    <lineage>
        <taxon>Bacteria</taxon>
        <taxon>Pseudomonadati</taxon>
        <taxon>Spirochaetota</taxon>
        <taxon>Spirochaetia</taxon>
        <taxon>Leptospirales</taxon>
        <taxon>Leptospiraceae</taxon>
        <taxon>Leptospira</taxon>
    </lineage>
</organism>
<proteinExistence type="predicted"/>
<sequence>MISPGSEKEGKLLHAWLKYHSLQVTEVHSKNWKDHSSGILFFSKSTPELAKELLEWSIEPLLFGSFTEAEKENFRKAGVSLLWQEDGSRFSDFPIFSANASSTNWAVFSTRPRFDKHIFSLLRAMGEVAYTEGVFEHLVARIKTSPIHLVLLDWDAVPSPISKSVEVLKSIQKEKQVLFLGLKNFDKENLYRDLSQGITEISPSLFPYSEILEVVSNSLPITKKEEIPRSKSVNFKRLTFEFQEKKIPVRYQLEERFVENNYGDKEQKKIENIRKLFTWLYGSSFD</sequence>
<reference evidence="1 2" key="1">
    <citation type="submission" date="2021-08" db="EMBL/GenBank/DDBJ databases">
        <title>Complete genome sequence of Leptospira kobayashii strain E30.</title>
        <authorList>
            <person name="Nakao R."/>
            <person name="Nakamura S."/>
            <person name="Masuzawa T."/>
            <person name="Koizumi N."/>
        </authorList>
    </citation>
    <scope>NUCLEOTIDE SEQUENCE [LARGE SCALE GENOMIC DNA]</scope>
    <source>
        <strain evidence="1 2">E30</strain>
    </source>
</reference>
<evidence type="ECO:0000313" key="2">
    <source>
        <dbReference type="Proteomes" id="UP000245263"/>
    </source>
</evidence>
<name>A0ABN6KB81_9LEPT</name>
<accession>A0ABN6KB81</accession>
<evidence type="ECO:0000313" key="1">
    <source>
        <dbReference type="EMBL" id="BDA78184.1"/>
    </source>
</evidence>
<dbReference type="EMBL" id="AP025028">
    <property type="protein sequence ID" value="BDA78184.1"/>
    <property type="molecule type" value="Genomic_DNA"/>
</dbReference>
<gene>
    <name evidence="1" type="ORF">LPTSP3_g11140</name>
</gene>
<dbReference type="Proteomes" id="UP000245263">
    <property type="component" value="Chromosome 1"/>
</dbReference>
<protein>
    <submittedName>
        <fullName evidence="1">Uncharacterized protein</fullName>
    </submittedName>
</protein>